<dbReference type="PANTHER" id="PTHR33178:SF10">
    <property type="entry name" value="STRESS-RESPONSE A_B BARREL DOMAIN-CONTAINING PROTEIN"/>
    <property type="match status" value="1"/>
</dbReference>
<dbReference type="EMBL" id="JBDXSU010000001">
    <property type="protein sequence ID" value="MFB5188961.1"/>
    <property type="molecule type" value="Genomic_DNA"/>
</dbReference>
<organism evidence="3 4">
    <name type="scientific">Alicyclobacillus fastidiosus</name>
    <dbReference type="NCBI Taxonomy" id="392011"/>
    <lineage>
        <taxon>Bacteria</taxon>
        <taxon>Bacillati</taxon>
        <taxon>Bacillota</taxon>
        <taxon>Bacilli</taxon>
        <taxon>Bacillales</taxon>
        <taxon>Alicyclobacillaceae</taxon>
        <taxon>Alicyclobacillus</taxon>
    </lineage>
</organism>
<evidence type="ECO:0000256" key="1">
    <source>
        <dbReference type="ARBA" id="ARBA00011738"/>
    </source>
</evidence>
<comment type="subunit">
    <text evidence="1">Homodimer.</text>
</comment>
<dbReference type="InterPro" id="IPR044662">
    <property type="entry name" value="HS1/DABB1-like"/>
</dbReference>
<comment type="caution">
    <text evidence="3">The sequence shown here is derived from an EMBL/GenBank/DDBJ whole genome shotgun (WGS) entry which is preliminary data.</text>
</comment>
<protein>
    <submittedName>
        <fullName evidence="3">Dabb family protein</fullName>
    </submittedName>
</protein>
<dbReference type="PROSITE" id="PS51502">
    <property type="entry name" value="S_R_A_B_BARREL"/>
    <property type="match status" value="1"/>
</dbReference>
<keyword evidence="4" id="KW-1185">Reference proteome</keyword>
<accession>A0ABV5A9K3</accession>
<evidence type="ECO:0000313" key="4">
    <source>
        <dbReference type="Proteomes" id="UP001579974"/>
    </source>
</evidence>
<evidence type="ECO:0000259" key="2">
    <source>
        <dbReference type="PROSITE" id="PS51502"/>
    </source>
</evidence>
<dbReference type="PANTHER" id="PTHR33178">
    <property type="match status" value="1"/>
</dbReference>
<dbReference type="RefSeq" id="WP_275475784.1">
    <property type="nucleotide sequence ID" value="NZ_CP162940.1"/>
</dbReference>
<proteinExistence type="predicted"/>
<dbReference type="InterPro" id="IPR013097">
    <property type="entry name" value="Dabb"/>
</dbReference>
<dbReference type="InterPro" id="IPR011008">
    <property type="entry name" value="Dimeric_a/b-barrel"/>
</dbReference>
<dbReference type="SUPFAM" id="SSF54909">
    <property type="entry name" value="Dimeric alpha+beta barrel"/>
    <property type="match status" value="1"/>
</dbReference>
<dbReference type="SMART" id="SM00886">
    <property type="entry name" value="Dabb"/>
    <property type="match status" value="1"/>
</dbReference>
<name>A0ABV5A9K3_9BACL</name>
<gene>
    <name evidence="3" type="ORF">KKP3000_001400</name>
</gene>
<evidence type="ECO:0000313" key="3">
    <source>
        <dbReference type="EMBL" id="MFB5188961.1"/>
    </source>
</evidence>
<dbReference type="Gene3D" id="3.30.70.100">
    <property type="match status" value="1"/>
</dbReference>
<dbReference type="Proteomes" id="UP001579974">
    <property type="component" value="Unassembled WGS sequence"/>
</dbReference>
<feature type="domain" description="Stress-response A/B barrel" evidence="2">
    <location>
        <begin position="2"/>
        <end position="95"/>
    </location>
</feature>
<dbReference type="Pfam" id="PF07876">
    <property type="entry name" value="Dabb"/>
    <property type="match status" value="1"/>
</dbReference>
<sequence length="97" mass="11079">MVEHMVIFKFGPETTDEQLDECVRRASALQHEIPGILDFVAGRDFSGRNQGFQVGLTARFEDRAALANYTPHPKHQEFVQFTVDIGRQDIIVLDYDI</sequence>
<reference evidence="3 4" key="1">
    <citation type="journal article" date="2024" name="Int. J. Mol. Sci.">
        <title>Exploration of Alicyclobacillus spp. Genome in Search of Antibiotic Resistance.</title>
        <authorList>
            <person name="Bucka-Kolendo J."/>
            <person name="Kiousi D.E."/>
            <person name="Dekowska A."/>
            <person name="Mikolajczuk-Szczyrba A."/>
            <person name="Karadedos D.M."/>
            <person name="Michael P."/>
            <person name="Galanis A."/>
            <person name="Sokolowska B."/>
        </authorList>
    </citation>
    <scope>NUCLEOTIDE SEQUENCE [LARGE SCALE GENOMIC DNA]</scope>
    <source>
        <strain evidence="3 4">KKP 3000</strain>
    </source>
</reference>